<accession>U2FUH0</accession>
<dbReference type="PANTHER" id="PTHR30151">
    <property type="entry name" value="ALKANE SULFONATE ABC TRANSPORTER-RELATED, MEMBRANE SUBUNIT"/>
    <property type="match status" value="1"/>
</dbReference>
<evidence type="ECO:0000313" key="9">
    <source>
        <dbReference type="EMBL" id="ERJ19584.1"/>
    </source>
</evidence>
<dbReference type="InterPro" id="IPR035906">
    <property type="entry name" value="MetI-like_sf"/>
</dbReference>
<keyword evidence="6 7" id="KW-0472">Membrane</keyword>
<evidence type="ECO:0000256" key="4">
    <source>
        <dbReference type="ARBA" id="ARBA00022692"/>
    </source>
</evidence>
<evidence type="ECO:0000256" key="7">
    <source>
        <dbReference type="RuleBase" id="RU363032"/>
    </source>
</evidence>
<keyword evidence="2 7" id="KW-0813">Transport</keyword>
<dbReference type="PROSITE" id="PS50928">
    <property type="entry name" value="ABC_TM1"/>
    <property type="match status" value="1"/>
</dbReference>
<gene>
    <name evidence="9" type="ORF">SSPSH_001353</name>
</gene>
<dbReference type="AlphaFoldDB" id="U2FUH0"/>
<dbReference type="CDD" id="cd06261">
    <property type="entry name" value="TM_PBP2"/>
    <property type="match status" value="1"/>
</dbReference>
<keyword evidence="10" id="KW-1185">Reference proteome</keyword>
<comment type="similarity">
    <text evidence="7">Belongs to the binding-protein-dependent transport system permease family.</text>
</comment>
<feature type="transmembrane region" description="Helical" evidence="7">
    <location>
        <begin position="98"/>
        <end position="121"/>
    </location>
</feature>
<proteinExistence type="inferred from homology"/>
<evidence type="ECO:0000259" key="8">
    <source>
        <dbReference type="PROSITE" id="PS50928"/>
    </source>
</evidence>
<feature type="transmembrane region" description="Helical" evidence="7">
    <location>
        <begin position="14"/>
        <end position="41"/>
    </location>
</feature>
<comment type="caution">
    <text evidence="9">The sequence shown here is derived from an EMBL/GenBank/DDBJ whole genome shotgun (WGS) entry which is preliminary data.</text>
</comment>
<dbReference type="Proteomes" id="UP000006242">
    <property type="component" value="Unassembled WGS sequence"/>
</dbReference>
<feature type="transmembrane region" description="Helical" evidence="7">
    <location>
        <begin position="61"/>
        <end position="86"/>
    </location>
</feature>
<reference evidence="9 10" key="2">
    <citation type="journal article" date="2013" name="PLoS ONE">
        <title>INDIGO - INtegrated Data Warehouse of MIcrobial GenOmes with Examples from the Red Sea Extremophiles.</title>
        <authorList>
            <person name="Alam I."/>
            <person name="Antunes A."/>
            <person name="Kamau A.A."/>
            <person name="Ba Alawi W."/>
            <person name="Kalkatawi M."/>
            <person name="Stingl U."/>
            <person name="Bajic V.B."/>
        </authorList>
    </citation>
    <scope>NUCLEOTIDE SEQUENCE [LARGE SCALE GENOMIC DNA]</scope>
    <source>
        <strain evidence="9 10">E1L3A</strain>
    </source>
</reference>
<dbReference type="GO" id="GO:0005886">
    <property type="term" value="C:plasma membrane"/>
    <property type="evidence" value="ECO:0007669"/>
    <property type="project" value="UniProtKB-SubCell"/>
</dbReference>
<dbReference type="eggNOG" id="COG0600">
    <property type="taxonomic scope" value="Bacteria"/>
</dbReference>
<feature type="transmembrane region" description="Helical" evidence="7">
    <location>
        <begin position="223"/>
        <end position="245"/>
    </location>
</feature>
<reference evidence="9 10" key="1">
    <citation type="journal article" date="2011" name="J. Bacteriol.">
        <title>Genome sequence of Salinisphaera shabanensis, a gammaproteobacterium from the harsh, variable environment of the brine-seawater interface of the Shaban Deep in the Red Sea.</title>
        <authorList>
            <person name="Antunes A."/>
            <person name="Alam I."/>
            <person name="Bajic V.B."/>
            <person name="Stingl U."/>
        </authorList>
    </citation>
    <scope>NUCLEOTIDE SEQUENCE [LARGE SCALE GENOMIC DNA]</scope>
    <source>
        <strain evidence="9 10">E1L3A</strain>
    </source>
</reference>
<feature type="transmembrane region" description="Helical" evidence="7">
    <location>
        <begin position="127"/>
        <end position="148"/>
    </location>
</feature>
<dbReference type="STRING" id="1033802.SSPSH_001353"/>
<dbReference type="InterPro" id="IPR000515">
    <property type="entry name" value="MetI-like"/>
</dbReference>
<evidence type="ECO:0000256" key="2">
    <source>
        <dbReference type="ARBA" id="ARBA00022448"/>
    </source>
</evidence>
<dbReference type="RefSeq" id="WP_006912850.1">
    <property type="nucleotide sequence ID" value="NZ_AFNV02000008.1"/>
</dbReference>
<keyword evidence="4 7" id="KW-0812">Transmembrane</keyword>
<dbReference type="PANTHER" id="PTHR30151:SF0">
    <property type="entry name" value="ABC TRANSPORTER PERMEASE PROTEIN MJ0413-RELATED"/>
    <property type="match status" value="1"/>
</dbReference>
<keyword evidence="5 7" id="KW-1133">Transmembrane helix</keyword>
<dbReference type="SUPFAM" id="SSF161098">
    <property type="entry name" value="MetI-like"/>
    <property type="match status" value="1"/>
</dbReference>
<feature type="domain" description="ABC transmembrane type-1" evidence="8">
    <location>
        <begin position="62"/>
        <end position="242"/>
    </location>
</feature>
<feature type="transmembrane region" description="Helical" evidence="7">
    <location>
        <begin position="168"/>
        <end position="194"/>
    </location>
</feature>
<evidence type="ECO:0000256" key="1">
    <source>
        <dbReference type="ARBA" id="ARBA00004651"/>
    </source>
</evidence>
<protein>
    <submittedName>
        <fullName evidence="9">ABC transporter membrane spanning protein</fullName>
    </submittedName>
</protein>
<evidence type="ECO:0000256" key="3">
    <source>
        <dbReference type="ARBA" id="ARBA00022475"/>
    </source>
</evidence>
<comment type="subcellular location">
    <subcellularLocation>
        <location evidence="1 7">Cell membrane</location>
        <topology evidence="1 7">Multi-pass membrane protein</topology>
    </subcellularLocation>
</comment>
<evidence type="ECO:0000256" key="6">
    <source>
        <dbReference type="ARBA" id="ARBA00023136"/>
    </source>
</evidence>
<evidence type="ECO:0000313" key="10">
    <source>
        <dbReference type="Proteomes" id="UP000006242"/>
    </source>
</evidence>
<dbReference type="Gene3D" id="1.10.3720.10">
    <property type="entry name" value="MetI-like"/>
    <property type="match status" value="1"/>
</dbReference>
<evidence type="ECO:0000256" key="5">
    <source>
        <dbReference type="ARBA" id="ARBA00022989"/>
    </source>
</evidence>
<name>U2FUH0_9GAMM</name>
<keyword evidence="3" id="KW-1003">Cell membrane</keyword>
<dbReference type="EMBL" id="AFNV02000008">
    <property type="protein sequence ID" value="ERJ19584.1"/>
    <property type="molecule type" value="Genomic_DNA"/>
</dbReference>
<organism evidence="9 10">
    <name type="scientific">Salinisphaera shabanensis E1L3A</name>
    <dbReference type="NCBI Taxonomy" id="1033802"/>
    <lineage>
        <taxon>Bacteria</taxon>
        <taxon>Pseudomonadati</taxon>
        <taxon>Pseudomonadota</taxon>
        <taxon>Gammaproteobacteria</taxon>
        <taxon>Salinisphaerales</taxon>
        <taxon>Salinisphaeraceae</taxon>
        <taxon>Salinisphaera</taxon>
    </lineage>
</organism>
<sequence>MTQRLLGPRAMQRAASIAFIVGFFLLWEAACVVFSISPFVLPRPSAVLMTLIERFPALVPHIVQTLMTTMIGFAAGVFTGIVLGALVGSSKIAYDTAYPLLVGFSSIPKVAVVPIFVLWFGSGTVPAILTSYVICIFPIVVNVATGLATTSPEQQDVLKALGASRREILFNISLPSAMPYLFAALKVAITLAFVGTVLSETVAANRGIGNVMMIATSNFDVPLVFAGLFLLAVMGVVLYGLFSLLERRVCGWASRGADTPLA</sequence>
<dbReference type="GO" id="GO:0055085">
    <property type="term" value="P:transmembrane transport"/>
    <property type="evidence" value="ECO:0007669"/>
    <property type="project" value="InterPro"/>
</dbReference>
<dbReference type="Pfam" id="PF00528">
    <property type="entry name" value="BPD_transp_1"/>
    <property type="match status" value="1"/>
</dbReference>